<sequence length="143" mass="16254">MEIANRCKYLLGLQRRGPKDLAFAVSVKDATLFNLHATLRTQGLVRIQPSSIRPSGETKTTASRDQANLVKHETLKRKSEGGESRKCPICLDVIKDEKDEKGTATLPNCSHLFHFHCIIRWLPKKQSCPLCRGRVSPYKRQRQ</sequence>
<name>A0AA41RXV4_PAPNU</name>
<evidence type="ECO:0000256" key="2">
    <source>
        <dbReference type="SAM" id="MobiDB-lite"/>
    </source>
</evidence>
<dbReference type="GO" id="GO:0016567">
    <property type="term" value="P:protein ubiquitination"/>
    <property type="evidence" value="ECO:0007669"/>
    <property type="project" value="TreeGrafter"/>
</dbReference>
<dbReference type="Pfam" id="PF13639">
    <property type="entry name" value="zf-RING_2"/>
    <property type="match status" value="1"/>
</dbReference>
<feature type="domain" description="RING-type" evidence="3">
    <location>
        <begin position="87"/>
        <end position="132"/>
    </location>
</feature>
<dbReference type="PROSITE" id="PS50089">
    <property type="entry name" value="ZF_RING_2"/>
    <property type="match status" value="1"/>
</dbReference>
<feature type="compositionally biased region" description="Polar residues" evidence="2">
    <location>
        <begin position="50"/>
        <end position="66"/>
    </location>
</feature>
<feature type="region of interest" description="Disordered" evidence="2">
    <location>
        <begin position="50"/>
        <end position="69"/>
    </location>
</feature>
<dbReference type="EMBL" id="JAJJMA010059283">
    <property type="protein sequence ID" value="MCL7026626.1"/>
    <property type="molecule type" value="Genomic_DNA"/>
</dbReference>
<dbReference type="Proteomes" id="UP001177140">
    <property type="component" value="Unassembled WGS sequence"/>
</dbReference>
<evidence type="ECO:0000313" key="5">
    <source>
        <dbReference type="Proteomes" id="UP001177140"/>
    </source>
</evidence>
<gene>
    <name evidence="4" type="ORF">MKW94_002655</name>
</gene>
<dbReference type="GO" id="GO:0008270">
    <property type="term" value="F:zinc ion binding"/>
    <property type="evidence" value="ECO:0007669"/>
    <property type="project" value="UniProtKB-KW"/>
</dbReference>
<dbReference type="InterPro" id="IPR013083">
    <property type="entry name" value="Znf_RING/FYVE/PHD"/>
</dbReference>
<reference evidence="4" key="1">
    <citation type="submission" date="2022-03" db="EMBL/GenBank/DDBJ databases">
        <title>A functionally conserved STORR gene fusion in Papaver species that diverged 16.8 million years ago.</title>
        <authorList>
            <person name="Catania T."/>
        </authorList>
    </citation>
    <scope>NUCLEOTIDE SEQUENCE</scope>
    <source>
        <strain evidence="4">S-191538</strain>
    </source>
</reference>
<evidence type="ECO:0000256" key="1">
    <source>
        <dbReference type="PROSITE-ProRule" id="PRU00175"/>
    </source>
</evidence>
<protein>
    <recommendedName>
        <fullName evidence="3">RING-type domain-containing protein</fullName>
    </recommendedName>
</protein>
<accession>A0AA41RXV4</accession>
<proteinExistence type="predicted"/>
<comment type="caution">
    <text evidence="4">The sequence shown here is derived from an EMBL/GenBank/DDBJ whole genome shotgun (WGS) entry which is preliminary data.</text>
</comment>
<dbReference type="InterPro" id="IPR001841">
    <property type="entry name" value="Znf_RING"/>
</dbReference>
<evidence type="ECO:0000313" key="4">
    <source>
        <dbReference type="EMBL" id="MCL7026626.1"/>
    </source>
</evidence>
<dbReference type="SUPFAM" id="SSF57850">
    <property type="entry name" value="RING/U-box"/>
    <property type="match status" value="1"/>
</dbReference>
<dbReference type="SMART" id="SM00184">
    <property type="entry name" value="RING"/>
    <property type="match status" value="1"/>
</dbReference>
<keyword evidence="5" id="KW-1185">Reference proteome</keyword>
<keyword evidence="1" id="KW-0479">Metal-binding</keyword>
<keyword evidence="1" id="KW-0862">Zinc</keyword>
<keyword evidence="1" id="KW-0863">Zinc-finger</keyword>
<dbReference type="PANTHER" id="PTHR45676">
    <property type="entry name" value="RING-H2 FINGER PROTEIN ATL51-RELATED"/>
    <property type="match status" value="1"/>
</dbReference>
<dbReference type="AlphaFoldDB" id="A0AA41RXV4"/>
<evidence type="ECO:0000259" key="3">
    <source>
        <dbReference type="PROSITE" id="PS50089"/>
    </source>
</evidence>
<dbReference type="Gene3D" id="3.30.40.10">
    <property type="entry name" value="Zinc/RING finger domain, C3HC4 (zinc finger)"/>
    <property type="match status" value="1"/>
</dbReference>
<dbReference type="PANTHER" id="PTHR45676:SF178">
    <property type="entry name" value="RING-TYPE E3 UBIQUITIN TRANSFERASE"/>
    <property type="match status" value="1"/>
</dbReference>
<organism evidence="4 5">
    <name type="scientific">Papaver nudicaule</name>
    <name type="common">Iceland poppy</name>
    <dbReference type="NCBI Taxonomy" id="74823"/>
    <lineage>
        <taxon>Eukaryota</taxon>
        <taxon>Viridiplantae</taxon>
        <taxon>Streptophyta</taxon>
        <taxon>Embryophyta</taxon>
        <taxon>Tracheophyta</taxon>
        <taxon>Spermatophyta</taxon>
        <taxon>Magnoliopsida</taxon>
        <taxon>Ranunculales</taxon>
        <taxon>Papaveraceae</taxon>
        <taxon>Papaveroideae</taxon>
        <taxon>Papaver</taxon>
    </lineage>
</organism>